<evidence type="ECO:0000313" key="8">
    <source>
        <dbReference type="Proteomes" id="UP001054889"/>
    </source>
</evidence>
<keyword evidence="8" id="KW-1185">Reference proteome</keyword>
<evidence type="ECO:0000256" key="1">
    <source>
        <dbReference type="ARBA" id="ARBA00008894"/>
    </source>
</evidence>
<evidence type="ECO:0000256" key="2">
    <source>
        <dbReference type="ARBA" id="ARBA00022614"/>
    </source>
</evidence>
<dbReference type="Gene3D" id="1.20.5.4130">
    <property type="match status" value="1"/>
</dbReference>
<keyword evidence="4" id="KW-0547">Nucleotide-binding</keyword>
<sequence length="210" mass="23122">MDVAVEWAAWVVGKALGPATDIVFFFFLTIATDIVLEAWAASVGLGSNVEALKKELLCVKALLEHTRGKEISSSALEEMMQNLRNKACDVEDLLDELNYFRIQDDLYGLAKAADVHPKGCGHNLVLNACHTAKAVAKRLLYSCACSSPVVGDADPPGMLVPCDEAPKSVFDRVGGSMKMMEIVEQLQSMRKVVSEMLKCQHDRVHRVEEW</sequence>
<comment type="similarity">
    <text evidence="1">Belongs to the disease resistance NB-LRR family.</text>
</comment>
<dbReference type="EMBL" id="BQKI01000079">
    <property type="protein sequence ID" value="GJN26380.1"/>
    <property type="molecule type" value="Genomic_DNA"/>
</dbReference>
<evidence type="ECO:0000259" key="6">
    <source>
        <dbReference type="Pfam" id="PF18052"/>
    </source>
</evidence>
<dbReference type="Proteomes" id="UP001054889">
    <property type="component" value="Unassembled WGS sequence"/>
</dbReference>
<gene>
    <name evidence="7" type="primary">gb14306</name>
    <name evidence="7" type="ORF">PR202_gb14306</name>
</gene>
<reference evidence="7" key="1">
    <citation type="journal article" date="2018" name="DNA Res.">
        <title>Multiple hybrid de novo genome assembly of finger millet, an orphan allotetraploid crop.</title>
        <authorList>
            <person name="Hatakeyama M."/>
            <person name="Aluri S."/>
            <person name="Balachadran M.T."/>
            <person name="Sivarajan S.R."/>
            <person name="Patrignani A."/>
            <person name="Gruter S."/>
            <person name="Poveda L."/>
            <person name="Shimizu-Inatsugi R."/>
            <person name="Baeten J."/>
            <person name="Francoijs K.J."/>
            <person name="Nataraja K.N."/>
            <person name="Reddy Y.A.N."/>
            <person name="Phadnis S."/>
            <person name="Ravikumar R.L."/>
            <person name="Schlapbach R."/>
            <person name="Sreeman S.M."/>
            <person name="Shimizu K.K."/>
        </authorList>
    </citation>
    <scope>NUCLEOTIDE SEQUENCE</scope>
</reference>
<dbReference type="InterPro" id="IPR041118">
    <property type="entry name" value="Rx_N"/>
</dbReference>
<dbReference type="Pfam" id="PF18052">
    <property type="entry name" value="Rx_N"/>
    <property type="match status" value="1"/>
</dbReference>
<dbReference type="GO" id="GO:0000166">
    <property type="term" value="F:nucleotide binding"/>
    <property type="evidence" value="ECO:0007669"/>
    <property type="project" value="UniProtKB-KW"/>
</dbReference>
<dbReference type="GO" id="GO:0006952">
    <property type="term" value="P:defense response"/>
    <property type="evidence" value="ECO:0007669"/>
    <property type="project" value="UniProtKB-KW"/>
</dbReference>
<feature type="domain" description="Disease resistance N-terminal" evidence="6">
    <location>
        <begin position="27"/>
        <end position="103"/>
    </location>
</feature>
<organism evidence="7 8">
    <name type="scientific">Eleusine coracana subsp. coracana</name>
    <dbReference type="NCBI Taxonomy" id="191504"/>
    <lineage>
        <taxon>Eukaryota</taxon>
        <taxon>Viridiplantae</taxon>
        <taxon>Streptophyta</taxon>
        <taxon>Embryophyta</taxon>
        <taxon>Tracheophyta</taxon>
        <taxon>Spermatophyta</taxon>
        <taxon>Magnoliopsida</taxon>
        <taxon>Liliopsida</taxon>
        <taxon>Poales</taxon>
        <taxon>Poaceae</taxon>
        <taxon>PACMAD clade</taxon>
        <taxon>Chloridoideae</taxon>
        <taxon>Cynodonteae</taxon>
        <taxon>Eleusininae</taxon>
        <taxon>Eleusine</taxon>
    </lineage>
</organism>
<evidence type="ECO:0000256" key="3">
    <source>
        <dbReference type="ARBA" id="ARBA00022737"/>
    </source>
</evidence>
<proteinExistence type="inferred from homology"/>
<keyword evidence="3" id="KW-0677">Repeat</keyword>
<evidence type="ECO:0000256" key="5">
    <source>
        <dbReference type="ARBA" id="ARBA00022821"/>
    </source>
</evidence>
<comment type="caution">
    <text evidence="7">The sequence shown here is derived from an EMBL/GenBank/DDBJ whole genome shotgun (WGS) entry which is preliminary data.</text>
</comment>
<evidence type="ECO:0000256" key="4">
    <source>
        <dbReference type="ARBA" id="ARBA00022741"/>
    </source>
</evidence>
<protein>
    <recommendedName>
        <fullName evidence="6">Disease resistance N-terminal domain-containing protein</fullName>
    </recommendedName>
</protein>
<keyword evidence="2" id="KW-0433">Leucine-rich repeat</keyword>
<accession>A0AAV5EVY8</accession>
<dbReference type="AlphaFoldDB" id="A0AAV5EVY8"/>
<reference evidence="7" key="2">
    <citation type="submission" date="2021-12" db="EMBL/GenBank/DDBJ databases">
        <title>Resequencing data analysis of finger millet.</title>
        <authorList>
            <person name="Hatakeyama M."/>
            <person name="Aluri S."/>
            <person name="Balachadran M.T."/>
            <person name="Sivarajan S.R."/>
            <person name="Poveda L."/>
            <person name="Shimizu-Inatsugi R."/>
            <person name="Schlapbach R."/>
            <person name="Sreeman S.M."/>
            <person name="Shimizu K.K."/>
        </authorList>
    </citation>
    <scope>NUCLEOTIDE SEQUENCE</scope>
</reference>
<name>A0AAV5EVY8_ELECO</name>
<keyword evidence="5" id="KW-0611">Plant defense</keyword>
<evidence type="ECO:0000313" key="7">
    <source>
        <dbReference type="EMBL" id="GJN26380.1"/>
    </source>
</evidence>